<evidence type="ECO:0008006" key="3">
    <source>
        <dbReference type="Google" id="ProtNLM"/>
    </source>
</evidence>
<name>A0A0G0D7C2_9BACT</name>
<dbReference type="STRING" id="1618333.UR93_C0001G0005"/>
<dbReference type="EMBL" id="LBRB01000001">
    <property type="protein sequence ID" value="KKP89173.1"/>
    <property type="molecule type" value="Genomic_DNA"/>
</dbReference>
<sequence>MNMKKNNLSYFLLLIALISFGKIYSDFSNKSAENKNNIQNTTTTEINQINNIQSQTTTLVTIPTTNSKTSNIVPKNYLNKNVPFAIQAPNANWDFVHQEACEETAILIAQQYFYGNKKDLDSDQNEQNIQEIISWERSNFGYFEDTNLENNQEILMKMFNLKSEIIENPQIVDIQKALTTNSLILVPTAGRMLNNPNFTGAGPIFHMVVVIGWDDSNFIVHDVGTKKGKEYKYPFEILLGANHDLYKDAKYPLDAELIKSGSKKVLLVSK</sequence>
<accession>A0A0G0D7C2</accession>
<dbReference type="Gene3D" id="3.90.70.10">
    <property type="entry name" value="Cysteine proteinases"/>
    <property type="match status" value="1"/>
</dbReference>
<gene>
    <name evidence="1" type="ORF">UR93_C0001G0005</name>
</gene>
<proteinExistence type="predicted"/>
<organism evidence="1 2">
    <name type="scientific">Berkelbacteria bacterium GW2011_GWA2_35_9</name>
    <dbReference type="NCBI Taxonomy" id="1618333"/>
    <lineage>
        <taxon>Bacteria</taxon>
        <taxon>Candidatus Berkelbacteria</taxon>
    </lineage>
</organism>
<protein>
    <recommendedName>
        <fullName evidence="3">Peptidase C39-like domain-containing protein</fullName>
    </recommendedName>
</protein>
<evidence type="ECO:0000313" key="2">
    <source>
        <dbReference type="Proteomes" id="UP000034316"/>
    </source>
</evidence>
<evidence type="ECO:0000313" key="1">
    <source>
        <dbReference type="EMBL" id="KKP89173.1"/>
    </source>
</evidence>
<dbReference type="Proteomes" id="UP000034316">
    <property type="component" value="Unassembled WGS sequence"/>
</dbReference>
<comment type="caution">
    <text evidence="1">The sequence shown here is derived from an EMBL/GenBank/DDBJ whole genome shotgun (WGS) entry which is preliminary data.</text>
</comment>
<reference evidence="1 2" key="1">
    <citation type="journal article" date="2015" name="Nature">
        <title>rRNA introns, odd ribosomes, and small enigmatic genomes across a large radiation of phyla.</title>
        <authorList>
            <person name="Brown C.T."/>
            <person name="Hug L.A."/>
            <person name="Thomas B.C."/>
            <person name="Sharon I."/>
            <person name="Castelle C.J."/>
            <person name="Singh A."/>
            <person name="Wilkins M.J."/>
            <person name="Williams K.H."/>
            <person name="Banfield J.F."/>
        </authorList>
    </citation>
    <scope>NUCLEOTIDE SEQUENCE [LARGE SCALE GENOMIC DNA]</scope>
</reference>
<dbReference type="AlphaFoldDB" id="A0A0G0D7C2"/>